<sequence>MFVRLVTHALKVLKMRTGWNCRKQRMFWRPVAAALDRGIDSLHEIKNPLHFYSMDENFSRKIESVLQACRLQRPLPYSVVFPSWGFESVKKIAEGAYGEIYTVQNRLDSSEQVLKTVGVYGSPRDDPHLSLEFENAVSDVICSKHLSKLRDPGVFQAPNFPKVHSIDLVKGKAPKCLVEAWNAFEASSKQTERLFHFRPDRYTRDALFVVMEMENCGETFSERQSTSPLQAVSLVLQTASALAVAECALGFEHRDLHLGNWLCRPTSQPRLDYSTEKWRWSVPTFNVQAFLIDFTMSRISVGGNAFAMDLSYFSDTGGDQNDPIFMNFNNVYRMMKEELGTDFSSYKPVTNLWWLAHIISNVHSTIRVHASTSDDVDTIALYALERLRDRVLRYSSTMDFVISEVFGEADTQQTL</sequence>
<dbReference type="PANTHER" id="PTHR24419">
    <property type="entry name" value="INTERLEUKIN-1 RECEPTOR-ASSOCIATED KINASE"/>
    <property type="match status" value="1"/>
</dbReference>
<gene>
    <name evidence="10" type="primary">Haspin_1</name>
    <name evidence="10" type="ORF">AVEN_40263_1</name>
</gene>
<keyword evidence="4" id="KW-0547">Nucleotide-binding</keyword>
<reference evidence="10 11" key="1">
    <citation type="journal article" date="2019" name="Sci. Rep.">
        <title>Orb-weaving spider Araneus ventricosus genome elucidates the spidroin gene catalogue.</title>
        <authorList>
            <person name="Kono N."/>
            <person name="Nakamura H."/>
            <person name="Ohtoshi R."/>
            <person name="Moran D.A.P."/>
            <person name="Shinohara A."/>
            <person name="Yoshida Y."/>
            <person name="Fujiwara M."/>
            <person name="Mori M."/>
            <person name="Tomita M."/>
            <person name="Arakawa K."/>
        </authorList>
    </citation>
    <scope>NUCLEOTIDE SEQUENCE [LARGE SCALE GENOMIC DNA]</scope>
</reference>
<evidence type="ECO:0000256" key="6">
    <source>
        <dbReference type="ARBA" id="ARBA00022840"/>
    </source>
</evidence>
<dbReference type="AlphaFoldDB" id="A0A4Y2MJ61"/>
<dbReference type="GO" id="GO:0005737">
    <property type="term" value="C:cytoplasm"/>
    <property type="evidence" value="ECO:0007669"/>
    <property type="project" value="TreeGrafter"/>
</dbReference>
<evidence type="ECO:0000256" key="1">
    <source>
        <dbReference type="ARBA" id="ARBA00012513"/>
    </source>
</evidence>
<dbReference type="GO" id="GO:0072354">
    <property type="term" value="F:histone H3T3 kinase activity"/>
    <property type="evidence" value="ECO:0007669"/>
    <property type="project" value="TreeGrafter"/>
</dbReference>
<accession>A0A4Y2MJ61</accession>
<feature type="domain" description="Protein kinase" evidence="9">
    <location>
        <begin position="86"/>
        <end position="415"/>
    </location>
</feature>
<dbReference type="GO" id="GO:0005634">
    <property type="term" value="C:nucleus"/>
    <property type="evidence" value="ECO:0007669"/>
    <property type="project" value="TreeGrafter"/>
</dbReference>
<keyword evidence="3" id="KW-0808">Transferase</keyword>
<dbReference type="PANTHER" id="PTHR24419:SF18">
    <property type="entry name" value="SERINE_THREONINE-PROTEIN KINASE HASPIN"/>
    <property type="match status" value="1"/>
</dbReference>
<dbReference type="InterPro" id="IPR000719">
    <property type="entry name" value="Prot_kinase_dom"/>
</dbReference>
<organism evidence="10 11">
    <name type="scientific">Araneus ventricosus</name>
    <name type="common">Orbweaver spider</name>
    <name type="synonym">Epeira ventricosa</name>
    <dbReference type="NCBI Taxonomy" id="182803"/>
    <lineage>
        <taxon>Eukaryota</taxon>
        <taxon>Metazoa</taxon>
        <taxon>Ecdysozoa</taxon>
        <taxon>Arthropoda</taxon>
        <taxon>Chelicerata</taxon>
        <taxon>Arachnida</taxon>
        <taxon>Araneae</taxon>
        <taxon>Araneomorphae</taxon>
        <taxon>Entelegynae</taxon>
        <taxon>Araneoidea</taxon>
        <taxon>Araneidae</taxon>
        <taxon>Araneus</taxon>
    </lineage>
</organism>
<keyword evidence="11" id="KW-1185">Reference proteome</keyword>
<dbReference type="SMART" id="SM01331">
    <property type="entry name" value="DUF3635"/>
    <property type="match status" value="1"/>
</dbReference>
<dbReference type="GO" id="GO:0035556">
    <property type="term" value="P:intracellular signal transduction"/>
    <property type="evidence" value="ECO:0007669"/>
    <property type="project" value="TreeGrafter"/>
</dbReference>
<evidence type="ECO:0000313" key="11">
    <source>
        <dbReference type="Proteomes" id="UP000499080"/>
    </source>
</evidence>
<dbReference type="GO" id="GO:0005524">
    <property type="term" value="F:ATP binding"/>
    <property type="evidence" value="ECO:0007669"/>
    <property type="project" value="UniProtKB-KW"/>
</dbReference>
<evidence type="ECO:0000256" key="4">
    <source>
        <dbReference type="ARBA" id="ARBA00022741"/>
    </source>
</evidence>
<evidence type="ECO:0000256" key="5">
    <source>
        <dbReference type="ARBA" id="ARBA00022777"/>
    </source>
</evidence>
<proteinExistence type="predicted"/>
<dbReference type="SUPFAM" id="SSF56112">
    <property type="entry name" value="Protein kinase-like (PK-like)"/>
    <property type="match status" value="1"/>
</dbReference>
<dbReference type="Gene3D" id="3.30.200.20">
    <property type="entry name" value="Phosphorylase Kinase, domain 1"/>
    <property type="match status" value="1"/>
</dbReference>
<evidence type="ECO:0000256" key="7">
    <source>
        <dbReference type="ARBA" id="ARBA00047899"/>
    </source>
</evidence>
<protein>
    <recommendedName>
        <fullName evidence="1">non-specific serine/threonine protein kinase</fullName>
        <ecNumber evidence="1">2.7.11.1</ecNumber>
    </recommendedName>
</protein>
<dbReference type="GO" id="GO:0000278">
    <property type="term" value="P:mitotic cell cycle"/>
    <property type="evidence" value="ECO:0007669"/>
    <property type="project" value="TreeGrafter"/>
</dbReference>
<dbReference type="InterPro" id="IPR024604">
    <property type="entry name" value="GSG2_C"/>
</dbReference>
<evidence type="ECO:0000256" key="3">
    <source>
        <dbReference type="ARBA" id="ARBA00022679"/>
    </source>
</evidence>
<keyword evidence="5 10" id="KW-0418">Kinase</keyword>
<evidence type="ECO:0000313" key="10">
    <source>
        <dbReference type="EMBL" id="GBN26532.1"/>
    </source>
</evidence>
<evidence type="ECO:0000259" key="9">
    <source>
        <dbReference type="PROSITE" id="PS50011"/>
    </source>
</evidence>
<dbReference type="InterPro" id="IPR011009">
    <property type="entry name" value="Kinase-like_dom_sf"/>
</dbReference>
<dbReference type="Proteomes" id="UP000499080">
    <property type="component" value="Unassembled WGS sequence"/>
</dbReference>
<evidence type="ECO:0000256" key="2">
    <source>
        <dbReference type="ARBA" id="ARBA00022527"/>
    </source>
</evidence>
<name>A0A4Y2MJ61_ARAVE</name>
<comment type="catalytic activity">
    <reaction evidence="8">
        <text>L-seryl-[protein] + ATP = O-phospho-L-seryl-[protein] + ADP + H(+)</text>
        <dbReference type="Rhea" id="RHEA:17989"/>
        <dbReference type="Rhea" id="RHEA-COMP:9863"/>
        <dbReference type="Rhea" id="RHEA-COMP:11604"/>
        <dbReference type="ChEBI" id="CHEBI:15378"/>
        <dbReference type="ChEBI" id="CHEBI:29999"/>
        <dbReference type="ChEBI" id="CHEBI:30616"/>
        <dbReference type="ChEBI" id="CHEBI:83421"/>
        <dbReference type="ChEBI" id="CHEBI:456216"/>
        <dbReference type="EC" id="2.7.11.1"/>
    </reaction>
</comment>
<dbReference type="PROSITE" id="PS50011">
    <property type="entry name" value="PROTEIN_KINASE_DOM"/>
    <property type="match status" value="1"/>
</dbReference>
<dbReference type="Gene3D" id="1.10.510.10">
    <property type="entry name" value="Transferase(Phosphotransferase) domain 1"/>
    <property type="match status" value="1"/>
</dbReference>
<dbReference type="OrthoDB" id="6412694at2759"/>
<dbReference type="EC" id="2.7.11.1" evidence="1"/>
<evidence type="ECO:0000256" key="8">
    <source>
        <dbReference type="ARBA" id="ARBA00048679"/>
    </source>
</evidence>
<dbReference type="EMBL" id="BGPR01007396">
    <property type="protein sequence ID" value="GBN26532.1"/>
    <property type="molecule type" value="Genomic_DNA"/>
</dbReference>
<dbReference type="Pfam" id="PF12330">
    <property type="entry name" value="Haspin_kinase"/>
    <property type="match status" value="1"/>
</dbReference>
<keyword evidence="2" id="KW-0723">Serine/threonine-protein kinase</keyword>
<keyword evidence="6" id="KW-0067">ATP-binding</keyword>
<comment type="caution">
    <text evidence="10">The sequence shown here is derived from an EMBL/GenBank/DDBJ whole genome shotgun (WGS) entry which is preliminary data.</text>
</comment>
<comment type="catalytic activity">
    <reaction evidence="7">
        <text>L-threonyl-[protein] + ATP = O-phospho-L-threonyl-[protein] + ADP + H(+)</text>
        <dbReference type="Rhea" id="RHEA:46608"/>
        <dbReference type="Rhea" id="RHEA-COMP:11060"/>
        <dbReference type="Rhea" id="RHEA-COMP:11605"/>
        <dbReference type="ChEBI" id="CHEBI:15378"/>
        <dbReference type="ChEBI" id="CHEBI:30013"/>
        <dbReference type="ChEBI" id="CHEBI:30616"/>
        <dbReference type="ChEBI" id="CHEBI:61977"/>
        <dbReference type="ChEBI" id="CHEBI:456216"/>
        <dbReference type="EC" id="2.7.11.1"/>
    </reaction>
</comment>